<evidence type="ECO:0000313" key="10">
    <source>
        <dbReference type="Proteomes" id="UP000036395"/>
    </source>
</evidence>
<reference evidence="8 10" key="1">
    <citation type="submission" date="2015-02" db="EMBL/GenBank/DDBJ databases">
        <title>Pseudomonas helleri sp. nov. and Pseudomonas weihenstephanensis sp. nov., isolated from raw cows milk.</title>
        <authorList>
            <person name="von Neubeck M."/>
            <person name="Huptas C."/>
            <person name="Wenning M."/>
            <person name="Scherer S."/>
        </authorList>
    </citation>
    <scope>NUCLEOTIDE SEQUENCE [LARGE SCALE GENOMIC DNA]</scope>
    <source>
        <strain evidence="8 10">DSM 21104</strain>
    </source>
</reference>
<dbReference type="SUPFAM" id="SSF52540">
    <property type="entry name" value="P-loop containing nucleoside triphosphate hydrolases"/>
    <property type="match status" value="1"/>
</dbReference>
<name>A0A0J6GVN3_PSETA</name>
<reference evidence="9 11" key="2">
    <citation type="submission" date="2016-10" db="EMBL/GenBank/DDBJ databases">
        <authorList>
            <person name="Varghese N."/>
            <person name="Submissions S."/>
        </authorList>
    </citation>
    <scope>NUCLEOTIDE SEQUENCE [LARGE SCALE GENOMIC DNA]</scope>
    <source>
        <strain evidence="9 11">BS3652</strain>
    </source>
</reference>
<organism evidence="8 10">
    <name type="scientific">Pseudomonas taetrolens</name>
    <dbReference type="NCBI Taxonomy" id="47884"/>
    <lineage>
        <taxon>Bacteria</taxon>
        <taxon>Pseudomonadati</taxon>
        <taxon>Pseudomonadota</taxon>
        <taxon>Gammaproteobacteria</taxon>
        <taxon>Pseudomonadales</taxon>
        <taxon>Pseudomonadaceae</taxon>
        <taxon>Pseudomonas</taxon>
    </lineage>
</organism>
<keyword evidence="11" id="KW-1185">Reference proteome</keyword>
<proteinExistence type="inferred from homology"/>
<dbReference type="EMBL" id="JYLA01000002">
    <property type="protein sequence ID" value="KMM86363.1"/>
    <property type="molecule type" value="Genomic_DNA"/>
</dbReference>
<dbReference type="STRING" id="47884.SAMN04490203_3468"/>
<dbReference type="Gene3D" id="3.40.50.300">
    <property type="entry name" value="P-loop containing nucleotide triphosphate hydrolases"/>
    <property type="match status" value="1"/>
</dbReference>
<dbReference type="UniPathway" id="UPA00087">
    <property type="reaction ID" value="UER00175"/>
</dbReference>
<evidence type="ECO:0000313" key="11">
    <source>
        <dbReference type="Proteomes" id="UP000183155"/>
    </source>
</evidence>
<dbReference type="EC" id="2.7.4.23" evidence="6"/>
<accession>A0A0J6GVN3</accession>
<keyword evidence="4 6" id="KW-0547">Nucleotide-binding</keyword>
<evidence type="ECO:0000256" key="4">
    <source>
        <dbReference type="ARBA" id="ARBA00022741"/>
    </source>
</evidence>
<sequence>MPGKLIYLMGPSGSGKDSLIDAARPQLAARGCEVVQRVITRSAEAVGEDAQGVSREAFGALKAQGAFALDWQANGLEYGIPVQIDDWLQAGRHVLINGSRAHLEHARARYPDLLAIRVTVDAGVLQRRLQARGRETPDEINTRLKRNELFIDGEGAPSGSSVQRLDNSSTLEAGVQALLGLIDAALTPST</sequence>
<evidence type="ECO:0000256" key="1">
    <source>
        <dbReference type="ARBA" id="ARBA00000373"/>
    </source>
</evidence>
<dbReference type="Proteomes" id="UP000036395">
    <property type="component" value="Unassembled WGS sequence"/>
</dbReference>
<dbReference type="RefSeq" id="WP_048379568.1">
    <property type="nucleotide sequence ID" value="NZ_FNRS01000001.1"/>
</dbReference>
<dbReference type="GO" id="GO:0033863">
    <property type="term" value="F:ribose 1,5-bisphosphate phosphokinase activity"/>
    <property type="evidence" value="ECO:0007669"/>
    <property type="project" value="UniProtKB-UniRule"/>
</dbReference>
<evidence type="ECO:0000259" key="7">
    <source>
        <dbReference type="SMART" id="SM00072"/>
    </source>
</evidence>
<feature type="binding site" evidence="6">
    <location>
        <begin position="10"/>
        <end position="17"/>
    </location>
    <ligand>
        <name>ATP</name>
        <dbReference type="ChEBI" id="CHEBI:30616"/>
    </ligand>
</feature>
<feature type="domain" description="Guanylate kinase/L-type calcium channel beta subunit" evidence="7">
    <location>
        <begin position="2"/>
        <end position="182"/>
    </location>
</feature>
<dbReference type="InterPro" id="IPR027417">
    <property type="entry name" value="P-loop_NTPase"/>
</dbReference>
<keyword evidence="8" id="KW-0418">Kinase</keyword>
<evidence type="ECO:0000256" key="6">
    <source>
        <dbReference type="HAMAP-Rule" id="MF_00836"/>
    </source>
</evidence>
<dbReference type="OrthoDB" id="341217at2"/>
<dbReference type="NCBIfam" id="NF007485">
    <property type="entry name" value="PRK10078.1"/>
    <property type="match status" value="1"/>
</dbReference>
<dbReference type="InterPro" id="IPR012699">
    <property type="entry name" value="PhnN"/>
</dbReference>
<evidence type="ECO:0000256" key="2">
    <source>
        <dbReference type="ARBA" id="ARBA00005069"/>
    </source>
</evidence>
<keyword evidence="5 6" id="KW-0067">ATP-binding</keyword>
<evidence type="ECO:0000313" key="8">
    <source>
        <dbReference type="EMBL" id="KMM86363.1"/>
    </source>
</evidence>
<comment type="caution">
    <text evidence="8">The sequence shown here is derived from an EMBL/GenBank/DDBJ whole genome shotgun (WGS) entry which is preliminary data.</text>
</comment>
<keyword evidence="3 6" id="KW-0808">Transferase</keyword>
<dbReference type="NCBIfam" id="TIGR02322">
    <property type="entry name" value="phosphon_PhnN"/>
    <property type="match status" value="1"/>
</dbReference>
<evidence type="ECO:0000313" key="9">
    <source>
        <dbReference type="EMBL" id="SEC95511.1"/>
    </source>
</evidence>
<dbReference type="GO" id="GO:0005524">
    <property type="term" value="F:ATP binding"/>
    <property type="evidence" value="ECO:0007669"/>
    <property type="project" value="UniProtKB-KW"/>
</dbReference>
<dbReference type="GO" id="GO:0006015">
    <property type="term" value="P:5-phosphoribose 1-diphosphate biosynthetic process"/>
    <property type="evidence" value="ECO:0007669"/>
    <property type="project" value="UniProtKB-UniRule"/>
</dbReference>
<evidence type="ECO:0000256" key="5">
    <source>
        <dbReference type="ARBA" id="ARBA00022840"/>
    </source>
</evidence>
<dbReference type="EMBL" id="FNRS01000001">
    <property type="protein sequence ID" value="SEC95511.1"/>
    <property type="molecule type" value="Genomic_DNA"/>
</dbReference>
<dbReference type="AlphaFoldDB" id="A0A0J6GVN3"/>
<protein>
    <recommendedName>
        <fullName evidence="6">Ribose 1,5-bisphosphate phosphokinase PhnN</fullName>
        <ecNumber evidence="6">2.7.4.23</ecNumber>
    </recommendedName>
    <alternativeName>
        <fullName evidence="6">Ribose 1,5-bisphosphokinase</fullName>
    </alternativeName>
</protein>
<comment type="catalytic activity">
    <reaction evidence="1 6">
        <text>alpha-D-ribose 1,5-bisphosphate + ATP = 5-phospho-alpha-D-ribose 1-diphosphate + ADP</text>
        <dbReference type="Rhea" id="RHEA:20109"/>
        <dbReference type="ChEBI" id="CHEBI:30616"/>
        <dbReference type="ChEBI" id="CHEBI:58017"/>
        <dbReference type="ChEBI" id="CHEBI:68688"/>
        <dbReference type="ChEBI" id="CHEBI:456216"/>
        <dbReference type="EC" id="2.7.4.23"/>
    </reaction>
</comment>
<dbReference type="InterPro" id="IPR008145">
    <property type="entry name" value="GK/Ca_channel_bsu"/>
</dbReference>
<dbReference type="GO" id="GO:0019634">
    <property type="term" value="P:organic phosphonate metabolic process"/>
    <property type="evidence" value="ECO:0007669"/>
    <property type="project" value="UniProtKB-UniRule"/>
</dbReference>
<dbReference type="HAMAP" id="MF_00836">
    <property type="entry name" value="PhnN"/>
    <property type="match status" value="1"/>
</dbReference>
<gene>
    <name evidence="6" type="primary">phnN</name>
    <name evidence="9" type="ORF">SAMN04490203_3468</name>
    <name evidence="8" type="ORF">TU78_05910</name>
</gene>
<comment type="similarity">
    <text evidence="6">Belongs to the ribose 1,5-bisphosphokinase family.</text>
</comment>
<dbReference type="Proteomes" id="UP000183155">
    <property type="component" value="Unassembled WGS sequence"/>
</dbReference>
<dbReference type="PATRIC" id="fig|47884.3.peg.1582"/>
<comment type="function">
    <text evidence="6">Catalyzes the phosphorylation of ribose 1,5-bisphosphate to 5-phospho-D-ribosyl alpha-1-diphosphate (PRPP).</text>
</comment>
<comment type="pathway">
    <text evidence="2 6">Metabolic intermediate biosynthesis; 5-phospho-alpha-D-ribose 1-diphosphate biosynthesis; 5-phospho-alpha-D-ribose 1-diphosphate from D-ribose 5-phosphate (route II): step 3/3.</text>
</comment>
<dbReference type="SMART" id="SM00072">
    <property type="entry name" value="GuKc"/>
    <property type="match status" value="1"/>
</dbReference>
<evidence type="ECO:0000256" key="3">
    <source>
        <dbReference type="ARBA" id="ARBA00022679"/>
    </source>
</evidence>